<dbReference type="PIRSF" id="PIRSF001365">
    <property type="entry name" value="DHDPS"/>
    <property type="match status" value="1"/>
</dbReference>
<dbReference type="GO" id="GO:0008840">
    <property type="term" value="F:4-hydroxy-tetrahydrodipicolinate synthase activity"/>
    <property type="evidence" value="ECO:0007669"/>
    <property type="project" value="UniProtKB-EC"/>
</dbReference>
<evidence type="ECO:0000256" key="10">
    <source>
        <dbReference type="ARBA" id="ARBA00023270"/>
    </source>
</evidence>
<dbReference type="PRINTS" id="PR00146">
    <property type="entry name" value="DHPICSNTHASE"/>
</dbReference>
<name>A0A7Z0BB95_9BURK</name>
<comment type="caution">
    <text evidence="15">The sequence shown here is derived from an EMBL/GenBank/DDBJ whole genome shotgun (WGS) entry which is preliminary data.</text>
</comment>
<evidence type="ECO:0000256" key="3">
    <source>
        <dbReference type="ARBA" id="ARBA00007592"/>
    </source>
</evidence>
<feature type="binding site" evidence="14">
    <location>
        <position position="199"/>
    </location>
    <ligand>
        <name>pyruvate</name>
        <dbReference type="ChEBI" id="CHEBI:15361"/>
    </ligand>
</feature>
<evidence type="ECO:0000256" key="14">
    <source>
        <dbReference type="PIRSR" id="PIRSR001365-2"/>
    </source>
</evidence>
<dbReference type="Gene3D" id="3.20.20.70">
    <property type="entry name" value="Aldolase class I"/>
    <property type="match status" value="1"/>
</dbReference>
<comment type="similarity">
    <text evidence="3 12">Belongs to the DapA family.</text>
</comment>
<dbReference type="PANTHER" id="PTHR12128">
    <property type="entry name" value="DIHYDRODIPICOLINATE SYNTHASE"/>
    <property type="match status" value="1"/>
</dbReference>
<protein>
    <recommendedName>
        <fullName evidence="4">4-hydroxy-tetrahydrodipicolinate synthase</fullName>
        <ecNumber evidence="4">4.3.3.7</ecNumber>
    </recommendedName>
</protein>
<evidence type="ECO:0000256" key="2">
    <source>
        <dbReference type="ARBA" id="ARBA00005120"/>
    </source>
</evidence>
<dbReference type="Pfam" id="PF00701">
    <property type="entry name" value="DHDPS"/>
    <property type="match status" value="1"/>
</dbReference>
<evidence type="ECO:0000256" key="7">
    <source>
        <dbReference type="ARBA" id="ARBA00022915"/>
    </source>
</evidence>
<evidence type="ECO:0000313" key="16">
    <source>
        <dbReference type="Proteomes" id="UP000540929"/>
    </source>
</evidence>
<evidence type="ECO:0000256" key="11">
    <source>
        <dbReference type="ARBA" id="ARBA00047836"/>
    </source>
</evidence>
<dbReference type="InterPro" id="IPR013785">
    <property type="entry name" value="Aldolase_TIM"/>
</dbReference>
<evidence type="ECO:0000313" key="15">
    <source>
        <dbReference type="EMBL" id="NYH26227.1"/>
    </source>
</evidence>
<dbReference type="InterPro" id="IPR020625">
    <property type="entry name" value="Schiff_base-form_aldolases_AS"/>
</dbReference>
<dbReference type="EC" id="4.3.3.7" evidence="4"/>
<sequence>MFSGIWLPIVTPLHNGGGGVDVDALQRLADYYLRTEISGFVALSTTGEAALLQEAERLTVLQALAEVIGQRLPMLIGVGGSNTRDVLHDIQRYERWDCAGYLVSAPSYVCPDQAGVQWHFEQVALATERPIVLYNVPHRTGVTIAPETVARLVEHANIVAIKECVREHFEKLSALPVNVLCGTDEAFDDCLHHGGAGGILASAHVCADLLVAVQELIHSDRATDARTLFASLLPVLRLLFAAPNPSAIKAMLAFDHSLSDETRMPITRASAQLVERLSTARDRLQDLRAEFAGATN</sequence>
<keyword evidence="8" id="KW-0457">Lysine biosynthesis</keyword>
<evidence type="ECO:0000256" key="6">
    <source>
        <dbReference type="ARBA" id="ARBA00022605"/>
    </source>
</evidence>
<keyword evidence="16" id="KW-1185">Reference proteome</keyword>
<dbReference type="PROSITE" id="PS00666">
    <property type="entry name" value="DHDPS_2"/>
    <property type="match status" value="1"/>
</dbReference>
<dbReference type="EMBL" id="JACCAS010000002">
    <property type="protein sequence ID" value="NYH26227.1"/>
    <property type="molecule type" value="Genomic_DNA"/>
</dbReference>
<dbReference type="PANTHER" id="PTHR12128:SF66">
    <property type="entry name" value="4-HYDROXY-2-OXOGLUTARATE ALDOLASE, MITOCHONDRIAL"/>
    <property type="match status" value="1"/>
</dbReference>
<dbReference type="SMART" id="SM01130">
    <property type="entry name" value="DHDPS"/>
    <property type="match status" value="1"/>
</dbReference>
<evidence type="ECO:0000256" key="9">
    <source>
        <dbReference type="ARBA" id="ARBA00023239"/>
    </source>
</evidence>
<dbReference type="AlphaFoldDB" id="A0A7Z0BB95"/>
<feature type="binding site" evidence="14">
    <location>
        <position position="46"/>
    </location>
    <ligand>
        <name>pyruvate</name>
        <dbReference type="ChEBI" id="CHEBI:15361"/>
    </ligand>
</feature>
<dbReference type="InterPro" id="IPR005263">
    <property type="entry name" value="DapA"/>
</dbReference>
<accession>A0A7Z0BB95</accession>
<keyword evidence="6" id="KW-0028">Amino-acid biosynthesis</keyword>
<keyword evidence="9 12" id="KW-0456">Lyase</keyword>
<evidence type="ECO:0000256" key="13">
    <source>
        <dbReference type="PIRSR" id="PIRSR001365-1"/>
    </source>
</evidence>
<proteinExistence type="inferred from homology"/>
<comment type="function">
    <text evidence="1">Catalyzes the condensation of (S)-aspartate-beta-semialdehyde [(S)-ASA] and pyruvate to 4-hydroxy-tetrahydrodipicolinate (HTPA).</text>
</comment>
<dbReference type="RefSeq" id="WP_179745894.1">
    <property type="nucleotide sequence ID" value="NZ_JACCAS010000002.1"/>
</dbReference>
<dbReference type="SUPFAM" id="SSF51569">
    <property type="entry name" value="Aldolase"/>
    <property type="match status" value="1"/>
</dbReference>
<feature type="active site" description="Schiff-base intermediate with substrate" evidence="13">
    <location>
        <position position="162"/>
    </location>
</feature>
<keyword evidence="10" id="KW-0704">Schiff base</keyword>
<feature type="active site" description="Proton donor/acceptor" evidence="13">
    <location>
        <position position="134"/>
    </location>
</feature>
<dbReference type="CDD" id="cd00950">
    <property type="entry name" value="DHDPS"/>
    <property type="match status" value="1"/>
</dbReference>
<dbReference type="GO" id="GO:0019877">
    <property type="term" value="P:diaminopimelate biosynthetic process"/>
    <property type="evidence" value="ECO:0007669"/>
    <property type="project" value="UniProtKB-KW"/>
</dbReference>
<keyword evidence="5" id="KW-0963">Cytoplasm</keyword>
<comment type="catalytic activity">
    <reaction evidence="11">
        <text>L-aspartate 4-semialdehyde + pyruvate = (2S,4S)-4-hydroxy-2,3,4,5-tetrahydrodipicolinate + H2O + H(+)</text>
        <dbReference type="Rhea" id="RHEA:34171"/>
        <dbReference type="ChEBI" id="CHEBI:15361"/>
        <dbReference type="ChEBI" id="CHEBI:15377"/>
        <dbReference type="ChEBI" id="CHEBI:15378"/>
        <dbReference type="ChEBI" id="CHEBI:67139"/>
        <dbReference type="ChEBI" id="CHEBI:537519"/>
        <dbReference type="EC" id="4.3.3.7"/>
    </reaction>
</comment>
<dbReference type="InterPro" id="IPR002220">
    <property type="entry name" value="DapA-like"/>
</dbReference>
<dbReference type="GO" id="GO:0009089">
    <property type="term" value="P:lysine biosynthetic process via diaminopimelate"/>
    <property type="evidence" value="ECO:0007669"/>
    <property type="project" value="UniProtKB-UniPathway"/>
</dbReference>
<comment type="pathway">
    <text evidence="2">Amino-acid biosynthesis; L-lysine biosynthesis via DAP pathway; (S)-tetrahydrodipicolinate from L-aspartate: step 3/4.</text>
</comment>
<evidence type="ECO:0000256" key="4">
    <source>
        <dbReference type="ARBA" id="ARBA00012086"/>
    </source>
</evidence>
<evidence type="ECO:0000256" key="1">
    <source>
        <dbReference type="ARBA" id="ARBA00003294"/>
    </source>
</evidence>
<dbReference type="Proteomes" id="UP000540929">
    <property type="component" value="Unassembled WGS sequence"/>
</dbReference>
<gene>
    <name evidence="15" type="ORF">GGD40_005798</name>
</gene>
<evidence type="ECO:0000256" key="8">
    <source>
        <dbReference type="ARBA" id="ARBA00023154"/>
    </source>
</evidence>
<keyword evidence="7" id="KW-0220">Diaminopimelate biosynthesis</keyword>
<evidence type="ECO:0000256" key="5">
    <source>
        <dbReference type="ARBA" id="ARBA00022490"/>
    </source>
</evidence>
<evidence type="ECO:0000256" key="12">
    <source>
        <dbReference type="PIRNR" id="PIRNR001365"/>
    </source>
</evidence>
<organism evidence="15 16">
    <name type="scientific">Paraburkholderia bryophila</name>
    <dbReference type="NCBI Taxonomy" id="420952"/>
    <lineage>
        <taxon>Bacteria</taxon>
        <taxon>Pseudomonadati</taxon>
        <taxon>Pseudomonadota</taxon>
        <taxon>Betaproteobacteria</taxon>
        <taxon>Burkholderiales</taxon>
        <taxon>Burkholderiaceae</taxon>
        <taxon>Paraburkholderia</taxon>
    </lineage>
</organism>
<dbReference type="UniPathway" id="UPA00034">
    <property type="reaction ID" value="UER00017"/>
</dbReference>
<reference evidence="15 16" key="1">
    <citation type="submission" date="2020-07" db="EMBL/GenBank/DDBJ databases">
        <title>Exploring microbial biodiversity for novel pathways involved in the catabolism of aromatic compounds derived from lignin.</title>
        <authorList>
            <person name="Elkins J."/>
        </authorList>
    </citation>
    <scope>NUCLEOTIDE SEQUENCE [LARGE SCALE GENOMIC DNA]</scope>
    <source>
        <strain evidence="15 16">H2C3C</strain>
    </source>
</reference>